<keyword evidence="2" id="KW-1185">Reference proteome</keyword>
<name>W6MB42_9GAMM</name>
<dbReference type="AlphaFoldDB" id="W6MB42"/>
<organism evidence="1 2">
    <name type="scientific">Candidatus Competibacter denitrificans Run_A_D11</name>
    <dbReference type="NCBI Taxonomy" id="1400863"/>
    <lineage>
        <taxon>Bacteria</taxon>
        <taxon>Pseudomonadati</taxon>
        <taxon>Pseudomonadota</taxon>
        <taxon>Gammaproteobacteria</taxon>
        <taxon>Candidatus Competibacteraceae</taxon>
        <taxon>Candidatus Competibacter</taxon>
    </lineage>
</organism>
<proteinExistence type="predicted"/>
<gene>
    <name evidence="1" type="ORF">BN873_100070</name>
</gene>
<reference evidence="1" key="2">
    <citation type="submission" date="2014-03" db="EMBL/GenBank/DDBJ databases">
        <title>Candidatus Competibacter-lineage genomes retrieved from metagenomes reveal functional metabolic diversity.</title>
        <authorList>
            <person name="McIlroy S.J."/>
            <person name="Albertsen M."/>
            <person name="Andresen E.K."/>
            <person name="Saunders A.M."/>
            <person name="Kristiansen R."/>
            <person name="Stokholm-Bjerregaard M."/>
            <person name="Nielsen K.L."/>
            <person name="Nielsen P.H."/>
        </authorList>
    </citation>
    <scope>NUCLEOTIDE SEQUENCE</scope>
    <source>
        <strain evidence="1">Run_A_D11</strain>
    </source>
</reference>
<evidence type="ECO:0000313" key="2">
    <source>
        <dbReference type="Proteomes" id="UP000035760"/>
    </source>
</evidence>
<comment type="caution">
    <text evidence="1">The sequence shown here is derived from an EMBL/GenBank/DDBJ whole genome shotgun (WGS) entry which is preliminary data.</text>
</comment>
<dbReference type="EMBL" id="CBTJ020000002">
    <property type="protein sequence ID" value="CDI01058.1"/>
    <property type="molecule type" value="Genomic_DNA"/>
</dbReference>
<reference evidence="1" key="1">
    <citation type="submission" date="2013-07" db="EMBL/GenBank/DDBJ databases">
        <authorList>
            <person name="McIlroy S."/>
        </authorList>
    </citation>
    <scope>NUCLEOTIDE SEQUENCE [LARGE SCALE GENOMIC DNA]</scope>
    <source>
        <strain evidence="1">Run_A_D11</strain>
    </source>
</reference>
<protein>
    <submittedName>
        <fullName evidence="1">Uncharacterized protein</fullName>
    </submittedName>
</protein>
<evidence type="ECO:0000313" key="1">
    <source>
        <dbReference type="EMBL" id="CDI01058.1"/>
    </source>
</evidence>
<sequence length="122" mass="13347">MASARNADSWCMMANRTGRGTFQRRLAALLWVNQSRYSAKIAQALFTLRGGSVTQDTVASKTPAMKVTRNQLKGEALRERNRQVAGLLRHARQSGVRGTEFSVMAQFWLGALPAATPSPEPG</sequence>
<dbReference type="Proteomes" id="UP000035760">
    <property type="component" value="Unassembled WGS sequence"/>
</dbReference>
<accession>W6MB42</accession>